<feature type="compositionally biased region" description="Basic and acidic residues" evidence="1">
    <location>
        <begin position="14"/>
        <end position="23"/>
    </location>
</feature>
<protein>
    <submittedName>
        <fullName evidence="2">Uncharacterized protein</fullName>
    </submittedName>
</protein>
<comment type="caution">
    <text evidence="2">The sequence shown here is derived from an EMBL/GenBank/DDBJ whole genome shotgun (WGS) entry which is preliminary data.</text>
</comment>
<gene>
    <name evidence="2" type="ORF">KQX54_012197</name>
</gene>
<feature type="region of interest" description="Disordered" evidence="1">
    <location>
        <begin position="1"/>
        <end position="51"/>
    </location>
</feature>
<name>A0AAV7J8P3_COTGL</name>
<proteinExistence type="predicted"/>
<feature type="compositionally biased region" description="Polar residues" evidence="1">
    <location>
        <begin position="37"/>
        <end position="47"/>
    </location>
</feature>
<sequence length="105" mass="11979">MKCLRVTSSMSSDDGDRKIEKISQESAKNGSRKPTSKKITPSDTQLTLRYPDGKSAGTLELIPQRGIYVNTQEYLDIYRKEQGWKKLDEQSIKQSLRNKLVASRE</sequence>
<organism evidence="2 3">
    <name type="scientific">Cotesia glomerata</name>
    <name type="common">Lepidopteran parasitic wasp</name>
    <name type="synonym">Apanteles glomeratus</name>
    <dbReference type="NCBI Taxonomy" id="32391"/>
    <lineage>
        <taxon>Eukaryota</taxon>
        <taxon>Metazoa</taxon>
        <taxon>Ecdysozoa</taxon>
        <taxon>Arthropoda</taxon>
        <taxon>Hexapoda</taxon>
        <taxon>Insecta</taxon>
        <taxon>Pterygota</taxon>
        <taxon>Neoptera</taxon>
        <taxon>Endopterygota</taxon>
        <taxon>Hymenoptera</taxon>
        <taxon>Apocrita</taxon>
        <taxon>Ichneumonoidea</taxon>
        <taxon>Braconidae</taxon>
        <taxon>Microgastrinae</taxon>
        <taxon>Cotesia</taxon>
    </lineage>
</organism>
<dbReference type="EMBL" id="JAHXZJ010000001">
    <property type="protein sequence ID" value="KAH0567717.1"/>
    <property type="molecule type" value="Genomic_DNA"/>
</dbReference>
<reference evidence="2 3" key="1">
    <citation type="journal article" date="2021" name="J. Hered.">
        <title>A chromosome-level genome assembly of the parasitoid wasp, Cotesia glomerata (Hymenoptera: Braconidae).</title>
        <authorList>
            <person name="Pinto B.J."/>
            <person name="Weis J.J."/>
            <person name="Gamble T."/>
            <person name="Ode P.J."/>
            <person name="Paul R."/>
            <person name="Zaspel J.M."/>
        </authorList>
    </citation>
    <scope>NUCLEOTIDE SEQUENCE [LARGE SCALE GENOMIC DNA]</scope>
    <source>
        <strain evidence="2">CgM1</strain>
    </source>
</reference>
<evidence type="ECO:0000313" key="3">
    <source>
        <dbReference type="Proteomes" id="UP000826195"/>
    </source>
</evidence>
<evidence type="ECO:0000313" key="2">
    <source>
        <dbReference type="EMBL" id="KAH0567717.1"/>
    </source>
</evidence>
<feature type="compositionally biased region" description="Polar residues" evidence="1">
    <location>
        <begin position="1"/>
        <end position="12"/>
    </location>
</feature>
<evidence type="ECO:0000256" key="1">
    <source>
        <dbReference type="SAM" id="MobiDB-lite"/>
    </source>
</evidence>
<dbReference type="Proteomes" id="UP000826195">
    <property type="component" value="Unassembled WGS sequence"/>
</dbReference>
<dbReference type="AlphaFoldDB" id="A0AAV7J8P3"/>
<accession>A0AAV7J8P3</accession>
<keyword evidence="3" id="KW-1185">Reference proteome</keyword>